<evidence type="ECO:0000256" key="2">
    <source>
        <dbReference type="ARBA" id="ARBA00023002"/>
    </source>
</evidence>
<dbReference type="GO" id="GO:0016491">
    <property type="term" value="F:oxidoreductase activity"/>
    <property type="evidence" value="ECO:0007669"/>
    <property type="project" value="UniProtKB-KW"/>
</dbReference>
<dbReference type="SMART" id="SM00822">
    <property type="entry name" value="PKS_KR"/>
    <property type="match status" value="1"/>
</dbReference>
<dbReference type="OrthoDB" id="5545019at2759"/>
<proteinExistence type="inferred from homology"/>
<keyword evidence="6" id="KW-1185">Reference proteome</keyword>
<feature type="domain" description="Ketoreductase" evidence="4">
    <location>
        <begin position="92"/>
        <end position="278"/>
    </location>
</feature>
<comment type="similarity">
    <text evidence="1 3">Belongs to the short-chain dehydrogenases/reductases (SDR) family.</text>
</comment>
<dbReference type="InterPro" id="IPR020904">
    <property type="entry name" value="Sc_DH/Rdtase_CS"/>
</dbReference>
<dbReference type="Pfam" id="PF00106">
    <property type="entry name" value="adh_short"/>
    <property type="match status" value="1"/>
</dbReference>
<dbReference type="AlphaFoldDB" id="W7UCJ3"/>
<accession>W7UCJ3</accession>
<evidence type="ECO:0000313" key="6">
    <source>
        <dbReference type="Proteomes" id="UP000019335"/>
    </source>
</evidence>
<dbReference type="PROSITE" id="PS00061">
    <property type="entry name" value="ADH_SHORT"/>
    <property type="match status" value="1"/>
</dbReference>
<dbReference type="InterPro" id="IPR036291">
    <property type="entry name" value="NAD(P)-bd_dom_sf"/>
</dbReference>
<dbReference type="InterPro" id="IPR002347">
    <property type="entry name" value="SDR_fam"/>
</dbReference>
<dbReference type="Proteomes" id="UP000019335">
    <property type="component" value="Chromosome 1"/>
</dbReference>
<dbReference type="PRINTS" id="PR00080">
    <property type="entry name" value="SDRFAMILY"/>
</dbReference>
<dbReference type="SUPFAM" id="SSF51735">
    <property type="entry name" value="NAD(P)-binding Rossmann-fold domains"/>
    <property type="match status" value="1"/>
</dbReference>
<dbReference type="InterPro" id="IPR057326">
    <property type="entry name" value="KR_dom"/>
</dbReference>
<dbReference type="PANTHER" id="PTHR42901:SF1">
    <property type="entry name" value="ALCOHOL DEHYDROGENASE"/>
    <property type="match status" value="1"/>
</dbReference>
<dbReference type="PANTHER" id="PTHR42901">
    <property type="entry name" value="ALCOHOL DEHYDROGENASE"/>
    <property type="match status" value="1"/>
</dbReference>
<dbReference type="PRINTS" id="PR00081">
    <property type="entry name" value="GDHRDH"/>
</dbReference>
<evidence type="ECO:0000259" key="4">
    <source>
        <dbReference type="SMART" id="SM00822"/>
    </source>
</evidence>
<evidence type="ECO:0000256" key="3">
    <source>
        <dbReference type="RuleBase" id="RU000363"/>
    </source>
</evidence>
<dbReference type="EMBL" id="AZIL01000033">
    <property type="protein sequence ID" value="EWM30471.1"/>
    <property type="molecule type" value="Genomic_DNA"/>
</dbReference>
<dbReference type="Gene3D" id="3.40.50.720">
    <property type="entry name" value="NAD(P)-binding Rossmann-like Domain"/>
    <property type="match status" value="1"/>
</dbReference>
<gene>
    <name evidence="5" type="ORF">Naga_100013g49</name>
</gene>
<reference evidence="5 6" key="1">
    <citation type="journal article" date="2014" name="Mol. Plant">
        <title>Chromosome Scale Genome Assembly and Transcriptome Profiling of Nannochloropsis gaditana in Nitrogen Depletion.</title>
        <authorList>
            <person name="Corteggiani Carpinelli E."/>
            <person name="Telatin A."/>
            <person name="Vitulo N."/>
            <person name="Forcato C."/>
            <person name="D'Angelo M."/>
            <person name="Schiavon R."/>
            <person name="Vezzi A."/>
            <person name="Giacometti G.M."/>
            <person name="Morosinotto T."/>
            <person name="Valle G."/>
        </authorList>
    </citation>
    <scope>NUCLEOTIDE SEQUENCE [LARGE SCALE GENOMIC DNA]</scope>
    <source>
        <strain evidence="5 6">B-31</strain>
    </source>
</reference>
<sequence>MLKSKIAGPGSWQALGAGLLAISLVAGPSRQIQLYVPPVTALLCGYAALPHGGLGQRIVLGTMGALSAGAFGFHHLRRRHPICPALSQGEEELALITGASSGIGREISLELARRGFGVILVARRADKLQELASDIRALLADRKRMVPIHIVPADLSCPEAARRVYESVVREKGLQVSALVNNAGVGYTDSFLKMPTAKIEEIVHLNALSLTQLCWLFGQEMASRGRGRIMCVSSIAGAAPGPLVAVYSASKAFVSSFTLAIQHELEPGGVSVTNLLPGATFTEFQARAHAQAAAAFSVPGLAMPADRVAREGVTGMLRGDSVVVPGLVNQAFVLATAVLPPKLLRLVTSLAWSEVPI</sequence>
<name>W7UCJ3_9STRA</name>
<evidence type="ECO:0000313" key="5">
    <source>
        <dbReference type="EMBL" id="EWM30471.1"/>
    </source>
</evidence>
<organism evidence="5 6">
    <name type="scientific">Nannochloropsis gaditana</name>
    <dbReference type="NCBI Taxonomy" id="72520"/>
    <lineage>
        <taxon>Eukaryota</taxon>
        <taxon>Sar</taxon>
        <taxon>Stramenopiles</taxon>
        <taxon>Ochrophyta</taxon>
        <taxon>Eustigmatophyceae</taxon>
        <taxon>Eustigmatales</taxon>
        <taxon>Monodopsidaceae</taxon>
        <taxon>Nannochloropsis</taxon>
    </lineage>
</organism>
<comment type="caution">
    <text evidence="5">The sequence shown here is derived from an EMBL/GenBank/DDBJ whole genome shotgun (WGS) entry which is preliminary data.</text>
</comment>
<evidence type="ECO:0000256" key="1">
    <source>
        <dbReference type="ARBA" id="ARBA00006484"/>
    </source>
</evidence>
<keyword evidence="2" id="KW-0560">Oxidoreductase</keyword>
<protein>
    <submittedName>
        <fullName evidence="5">Short-chain dehydrogenase</fullName>
    </submittedName>
</protein>